<sequence length="53" mass="6459">MVKRSGNHVKLYLDYHLYSNLRLSVHFIRQKHVRQYILHSLESFHTWSNSCCL</sequence>
<evidence type="ECO:0000313" key="2">
    <source>
        <dbReference type="WBParaSite" id="PgR136_g012_t01"/>
    </source>
</evidence>
<organism evidence="1 2">
    <name type="scientific">Parascaris univalens</name>
    <name type="common">Nematode worm</name>
    <dbReference type="NCBI Taxonomy" id="6257"/>
    <lineage>
        <taxon>Eukaryota</taxon>
        <taxon>Metazoa</taxon>
        <taxon>Ecdysozoa</taxon>
        <taxon>Nematoda</taxon>
        <taxon>Chromadorea</taxon>
        <taxon>Rhabditida</taxon>
        <taxon>Spirurina</taxon>
        <taxon>Ascaridomorpha</taxon>
        <taxon>Ascaridoidea</taxon>
        <taxon>Ascarididae</taxon>
        <taxon>Parascaris</taxon>
    </lineage>
</organism>
<dbReference type="AlphaFoldDB" id="A0A915CDT5"/>
<keyword evidence="1" id="KW-1185">Reference proteome</keyword>
<dbReference type="WBParaSite" id="PgR136_g012_t01">
    <property type="protein sequence ID" value="PgR136_g012_t01"/>
    <property type="gene ID" value="PgR136_g012"/>
</dbReference>
<proteinExistence type="predicted"/>
<name>A0A915CDT5_PARUN</name>
<reference evidence="2" key="1">
    <citation type="submission" date="2022-11" db="UniProtKB">
        <authorList>
            <consortium name="WormBaseParasite"/>
        </authorList>
    </citation>
    <scope>IDENTIFICATION</scope>
</reference>
<protein>
    <submittedName>
        <fullName evidence="2">Uncharacterized protein</fullName>
    </submittedName>
</protein>
<accession>A0A915CDT5</accession>
<evidence type="ECO:0000313" key="1">
    <source>
        <dbReference type="Proteomes" id="UP000887569"/>
    </source>
</evidence>
<dbReference type="Proteomes" id="UP000887569">
    <property type="component" value="Unplaced"/>
</dbReference>